<dbReference type="InParanoid" id="A0A2V0PJT3"/>
<proteinExistence type="inferred from homology"/>
<dbReference type="AlphaFoldDB" id="A0A2V0PJT3"/>
<comment type="similarity">
    <text evidence="2">Belongs to the metallo-dependent hydrolases superfamily.</text>
</comment>
<dbReference type="GO" id="GO:0016787">
    <property type="term" value="F:hydrolase activity"/>
    <property type="evidence" value="ECO:0007669"/>
    <property type="project" value="InterPro"/>
</dbReference>
<feature type="domain" description="Amidohydrolase-related" evidence="3">
    <location>
        <begin position="53"/>
        <end position="339"/>
    </location>
</feature>
<name>A0A2V0PJT3_9CHLO</name>
<sequence>MAGADRISSARISVSRKSAPQSMILSRRGLGLAALGAASQPARSPRAMSHKQIDAHVHVWAPVEESARFPYAGALLGAASSGPEPPLPGYAELLLRDMEAAGVDGALIVQPGNHLYDHRYVQSVITAHPGKFVGCLLADPTPGGGGAGAIRELAATGLFRAVRFNPYLWPEGERMTNKVGREMYATAGELGLPVAHMPFKGLLPLIGDIKTLISDHPQTTVILDHFGFAKCGDLESEEWRELLLLAKHPQVYVKASAFFRVSSEPYPYADAAAALRRLIDAFGARRVMWGTDWPWVTEQCGYAKAWGILDAAAAAGGAEAVSAEERAWLVGGTAAALWPGAWQ</sequence>
<protein>
    <recommendedName>
        <fullName evidence="3">Amidohydrolase-related domain-containing protein</fullName>
    </recommendedName>
</protein>
<evidence type="ECO:0000256" key="2">
    <source>
        <dbReference type="RuleBase" id="RU366045"/>
    </source>
</evidence>
<dbReference type="OrthoDB" id="2135488at2759"/>
<dbReference type="PANTHER" id="PTHR21240:SF19">
    <property type="entry name" value="CATALYTIC_ HYDROLASE"/>
    <property type="match status" value="1"/>
</dbReference>
<evidence type="ECO:0000256" key="1">
    <source>
        <dbReference type="ARBA" id="ARBA00023239"/>
    </source>
</evidence>
<dbReference type="InterPro" id="IPR006680">
    <property type="entry name" value="Amidohydro-rel"/>
</dbReference>
<keyword evidence="1 2" id="KW-0456">Lyase</keyword>
<evidence type="ECO:0000259" key="3">
    <source>
        <dbReference type="Pfam" id="PF04909"/>
    </source>
</evidence>
<organism evidence="4 5">
    <name type="scientific">Raphidocelis subcapitata</name>
    <dbReference type="NCBI Taxonomy" id="307507"/>
    <lineage>
        <taxon>Eukaryota</taxon>
        <taxon>Viridiplantae</taxon>
        <taxon>Chlorophyta</taxon>
        <taxon>core chlorophytes</taxon>
        <taxon>Chlorophyceae</taxon>
        <taxon>CS clade</taxon>
        <taxon>Sphaeropleales</taxon>
        <taxon>Selenastraceae</taxon>
        <taxon>Raphidocelis</taxon>
    </lineage>
</organism>
<dbReference type="InterPro" id="IPR032465">
    <property type="entry name" value="ACMSD"/>
</dbReference>
<dbReference type="SUPFAM" id="SSF51556">
    <property type="entry name" value="Metallo-dependent hydrolases"/>
    <property type="match status" value="1"/>
</dbReference>
<keyword evidence="2" id="KW-0210">Decarboxylase</keyword>
<dbReference type="GO" id="GO:0016831">
    <property type="term" value="F:carboxy-lyase activity"/>
    <property type="evidence" value="ECO:0007669"/>
    <property type="project" value="UniProtKB-KW"/>
</dbReference>
<reference evidence="4 5" key="1">
    <citation type="journal article" date="2018" name="Sci. Rep.">
        <title>Raphidocelis subcapitata (=Pseudokirchneriella subcapitata) provides an insight into genome evolution and environmental adaptations in the Sphaeropleales.</title>
        <authorList>
            <person name="Suzuki S."/>
            <person name="Yamaguchi H."/>
            <person name="Nakajima N."/>
            <person name="Kawachi M."/>
        </authorList>
    </citation>
    <scope>NUCLEOTIDE SEQUENCE [LARGE SCALE GENOMIC DNA]</scope>
    <source>
        <strain evidence="4 5">NIES-35</strain>
    </source>
</reference>
<accession>A0A2V0PJT3</accession>
<evidence type="ECO:0000313" key="5">
    <source>
        <dbReference type="Proteomes" id="UP000247498"/>
    </source>
</evidence>
<gene>
    <name evidence="4" type="ORF">Rsub_12799</name>
</gene>
<dbReference type="Gene3D" id="3.20.20.140">
    <property type="entry name" value="Metal-dependent hydrolases"/>
    <property type="match status" value="1"/>
</dbReference>
<dbReference type="Pfam" id="PF04909">
    <property type="entry name" value="Amidohydro_2"/>
    <property type="match status" value="1"/>
</dbReference>
<dbReference type="InterPro" id="IPR032466">
    <property type="entry name" value="Metal_Hydrolase"/>
</dbReference>
<comment type="caution">
    <text evidence="4">The sequence shown here is derived from an EMBL/GenBank/DDBJ whole genome shotgun (WGS) entry which is preliminary data.</text>
</comment>
<dbReference type="EMBL" id="BDRX01000189">
    <property type="protein sequence ID" value="GBG00055.1"/>
    <property type="molecule type" value="Genomic_DNA"/>
</dbReference>
<keyword evidence="5" id="KW-1185">Reference proteome</keyword>
<dbReference type="FunCoup" id="A0A2V0PJT3">
    <property type="interactions" value="337"/>
</dbReference>
<dbReference type="Proteomes" id="UP000247498">
    <property type="component" value="Unassembled WGS sequence"/>
</dbReference>
<dbReference type="PANTHER" id="PTHR21240">
    <property type="entry name" value="2-AMINO-3-CARBOXYLMUCONATE-6-SEMIALDEHYDE DECARBOXYLASE"/>
    <property type="match status" value="1"/>
</dbReference>
<evidence type="ECO:0000313" key="4">
    <source>
        <dbReference type="EMBL" id="GBG00055.1"/>
    </source>
</evidence>